<gene>
    <name evidence="1" type="ORF">M5X09_13000</name>
</gene>
<dbReference type="Proteomes" id="UP001207626">
    <property type="component" value="Unassembled WGS sequence"/>
</dbReference>
<dbReference type="RefSeq" id="WP_268601682.1">
    <property type="nucleotide sequence ID" value="NZ_JAMDLV010000024.1"/>
</dbReference>
<keyword evidence="2" id="KW-1185">Reference proteome</keyword>
<proteinExistence type="predicted"/>
<evidence type="ECO:0000313" key="1">
    <source>
        <dbReference type="EMBL" id="MCY9520571.1"/>
    </source>
</evidence>
<name>A0ABT4DTD4_9BACL</name>
<dbReference type="Pfam" id="PF04134">
    <property type="entry name" value="DCC1-like"/>
    <property type="match status" value="1"/>
</dbReference>
<dbReference type="InterPro" id="IPR007263">
    <property type="entry name" value="DCC1-like"/>
</dbReference>
<sequence>MRKRLLIEVYYDGWCPLCKGIRRRLERWDWFGSLQFYSIRNPEDIQHISVSPQELEARMHVRSVHDGRMQSGIAAVHKLCTRVPLLMPLSLFVWLGMKSGIGDKLYDWIAARRSIVPSGACDDEGCSIHSGHSDKAK</sequence>
<dbReference type="EMBL" id="JAMDLW010000016">
    <property type="protein sequence ID" value="MCY9520571.1"/>
    <property type="molecule type" value="Genomic_DNA"/>
</dbReference>
<protein>
    <submittedName>
        <fullName evidence="1">DUF393 domain-containing protein</fullName>
    </submittedName>
</protein>
<accession>A0ABT4DTD4</accession>
<reference evidence="1 2" key="1">
    <citation type="submission" date="2022-05" db="EMBL/GenBank/DDBJ databases">
        <title>Genome Sequencing of Bee-Associated Microbes.</title>
        <authorList>
            <person name="Dunlap C."/>
        </authorList>
    </citation>
    <scope>NUCLEOTIDE SEQUENCE [LARGE SCALE GENOMIC DNA]</scope>
    <source>
        <strain evidence="1 2">NRRL NRS-1438</strain>
    </source>
</reference>
<organism evidence="1 2">
    <name type="scientific">Paenibacillus apiarius</name>
    <dbReference type="NCBI Taxonomy" id="46240"/>
    <lineage>
        <taxon>Bacteria</taxon>
        <taxon>Bacillati</taxon>
        <taxon>Bacillota</taxon>
        <taxon>Bacilli</taxon>
        <taxon>Bacillales</taxon>
        <taxon>Paenibacillaceae</taxon>
        <taxon>Paenibacillus</taxon>
    </lineage>
</organism>
<comment type="caution">
    <text evidence="1">The sequence shown here is derived from an EMBL/GenBank/DDBJ whole genome shotgun (WGS) entry which is preliminary data.</text>
</comment>
<evidence type="ECO:0000313" key="2">
    <source>
        <dbReference type="Proteomes" id="UP001207626"/>
    </source>
</evidence>